<reference evidence="1" key="1">
    <citation type="submission" date="2016-04" db="EMBL/GenBank/DDBJ databases">
        <authorList>
            <person name="Evans L.H."/>
            <person name="Alamgir A."/>
            <person name="Owens N."/>
            <person name="Weber N.D."/>
            <person name="Virtaneva K."/>
            <person name="Barbian K."/>
            <person name="Babar A."/>
            <person name="Rosenke K."/>
        </authorList>
    </citation>
    <scope>NUCLEOTIDE SEQUENCE</scope>
    <source>
        <strain evidence="1">86-2</strain>
    </source>
</reference>
<sequence length="29" mass="3464">MQINMSLFMFKKHANQAGNILKQKDKENR</sequence>
<organism evidence="1">
    <name type="scientific">uncultured Dysgonomonas sp</name>
    <dbReference type="NCBI Taxonomy" id="206096"/>
    <lineage>
        <taxon>Bacteria</taxon>
        <taxon>Pseudomonadati</taxon>
        <taxon>Bacteroidota</taxon>
        <taxon>Bacteroidia</taxon>
        <taxon>Bacteroidales</taxon>
        <taxon>Dysgonomonadaceae</taxon>
        <taxon>Dysgonomonas</taxon>
        <taxon>environmental samples</taxon>
    </lineage>
</organism>
<protein>
    <submittedName>
        <fullName evidence="1">Uncharacterized protein</fullName>
    </submittedName>
</protein>
<gene>
    <name evidence="1" type="ORF">KL86DYS2_13138</name>
</gene>
<evidence type="ECO:0000313" key="1">
    <source>
        <dbReference type="EMBL" id="SBW07295.1"/>
    </source>
</evidence>
<name>A0A212K705_9BACT</name>
<proteinExistence type="predicted"/>
<accession>A0A212K705</accession>
<dbReference type="EMBL" id="FLUL01000001">
    <property type="protein sequence ID" value="SBW07295.1"/>
    <property type="molecule type" value="Genomic_DNA"/>
</dbReference>
<dbReference type="AlphaFoldDB" id="A0A212K705"/>